<dbReference type="InterPro" id="IPR012999">
    <property type="entry name" value="Pyr_OxRdtase_I_AS"/>
</dbReference>
<dbReference type="PANTHER" id="PTHR22912">
    <property type="entry name" value="DISULFIDE OXIDOREDUCTASE"/>
    <property type="match status" value="1"/>
</dbReference>
<gene>
    <name evidence="11" type="ORF">ETSY2_07960</name>
</gene>
<comment type="cofactor">
    <cofactor evidence="1">
        <name>FAD</name>
        <dbReference type="ChEBI" id="CHEBI:57692"/>
    </cofactor>
</comment>
<evidence type="ECO:0000256" key="8">
    <source>
        <dbReference type="ARBA" id="ARBA00023284"/>
    </source>
</evidence>
<keyword evidence="6" id="KW-0520">NAD</keyword>
<keyword evidence="3" id="KW-0285">Flavoprotein</keyword>
<evidence type="ECO:0000256" key="1">
    <source>
        <dbReference type="ARBA" id="ARBA00001974"/>
    </source>
</evidence>
<dbReference type="PRINTS" id="PR00368">
    <property type="entry name" value="FADPNR"/>
</dbReference>
<dbReference type="PRINTS" id="PR00411">
    <property type="entry name" value="PNDRDTASEI"/>
</dbReference>
<dbReference type="SUPFAM" id="SSF51905">
    <property type="entry name" value="FAD/NAD(P)-binding domain"/>
    <property type="match status" value="1"/>
</dbReference>
<dbReference type="GO" id="GO:0050660">
    <property type="term" value="F:flavin adenine dinucleotide binding"/>
    <property type="evidence" value="ECO:0007669"/>
    <property type="project" value="TreeGrafter"/>
</dbReference>
<keyword evidence="7" id="KW-1015">Disulfide bond</keyword>
<evidence type="ECO:0000256" key="7">
    <source>
        <dbReference type="ARBA" id="ARBA00023157"/>
    </source>
</evidence>
<feature type="domain" description="FAD/NAD(P)-binding" evidence="10">
    <location>
        <begin position="9"/>
        <end position="258"/>
    </location>
</feature>
<sequence length="265" mass="28571">MAEEQHVSDLVVIGGGPGGYVAAIRAAQLGLQVALVERDALGGVCLNWGCIPTKALLHNAEIYQYIQRGEEFGLYCDNVRFDFEKIVGRSRQVADRLAKGVAFLMRKNKIQVFNGTGRLAGAGAVSVHDAQGAVSATLRAPHIIVSTGARPRELPGLSFDHPHVLSSTEAMVLKDVPESLTIIGAGAIGVEFAYFYNTFGSRVTLVEMLPQVLPQEDREISELLRKSLTQQGIEVLLESRVEGAELTDSSAHIRLQTPDGPKAID</sequence>
<comment type="caution">
    <text evidence="11">The sequence shown here is derived from an EMBL/GenBank/DDBJ whole genome shotgun (WGS) entry which is preliminary data.</text>
</comment>
<evidence type="ECO:0000313" key="12">
    <source>
        <dbReference type="Proteomes" id="UP000019140"/>
    </source>
</evidence>
<feature type="non-terminal residue" evidence="11">
    <location>
        <position position="265"/>
    </location>
</feature>
<dbReference type="InterPro" id="IPR036188">
    <property type="entry name" value="FAD/NAD-bd_sf"/>
</dbReference>
<evidence type="ECO:0000259" key="10">
    <source>
        <dbReference type="Pfam" id="PF07992"/>
    </source>
</evidence>
<dbReference type="GO" id="GO:0006103">
    <property type="term" value="P:2-oxoglutarate metabolic process"/>
    <property type="evidence" value="ECO:0007669"/>
    <property type="project" value="TreeGrafter"/>
</dbReference>
<dbReference type="EMBL" id="AZHX01000323">
    <property type="protein sequence ID" value="ETX07996.1"/>
    <property type="molecule type" value="Genomic_DNA"/>
</dbReference>
<evidence type="ECO:0000256" key="3">
    <source>
        <dbReference type="ARBA" id="ARBA00022630"/>
    </source>
</evidence>
<keyword evidence="8" id="KW-0676">Redox-active center</keyword>
<evidence type="ECO:0000256" key="9">
    <source>
        <dbReference type="ARBA" id="ARBA00031281"/>
    </source>
</evidence>
<evidence type="ECO:0000256" key="2">
    <source>
        <dbReference type="ARBA" id="ARBA00007532"/>
    </source>
</evidence>
<keyword evidence="4" id="KW-0274">FAD</keyword>
<proteinExistence type="inferred from homology"/>
<reference evidence="11 12" key="1">
    <citation type="journal article" date="2014" name="Nature">
        <title>An environmental bacterial taxon with a large and distinct metabolic repertoire.</title>
        <authorList>
            <person name="Wilson M.C."/>
            <person name="Mori T."/>
            <person name="Ruckert C."/>
            <person name="Uria A.R."/>
            <person name="Helf M.J."/>
            <person name="Takada K."/>
            <person name="Gernert C."/>
            <person name="Steffens U.A."/>
            <person name="Heycke N."/>
            <person name="Schmitt S."/>
            <person name="Rinke C."/>
            <person name="Helfrich E.J."/>
            <person name="Brachmann A.O."/>
            <person name="Gurgui C."/>
            <person name="Wakimoto T."/>
            <person name="Kracht M."/>
            <person name="Crusemann M."/>
            <person name="Hentschel U."/>
            <person name="Abe I."/>
            <person name="Matsunaga S."/>
            <person name="Kalinowski J."/>
            <person name="Takeyama H."/>
            <person name="Piel J."/>
        </authorList>
    </citation>
    <scope>NUCLEOTIDE SEQUENCE [LARGE SCALE GENOMIC DNA]</scope>
    <source>
        <strain evidence="12">TSY2</strain>
    </source>
</reference>
<keyword evidence="5" id="KW-0560">Oxidoreductase</keyword>
<dbReference type="Gene3D" id="3.50.50.60">
    <property type="entry name" value="FAD/NAD(P)-binding domain"/>
    <property type="match status" value="2"/>
</dbReference>
<keyword evidence="12" id="KW-1185">Reference proteome</keyword>
<dbReference type="PROSITE" id="PS00076">
    <property type="entry name" value="PYRIDINE_REDOX_1"/>
    <property type="match status" value="1"/>
</dbReference>
<dbReference type="Pfam" id="PF07992">
    <property type="entry name" value="Pyr_redox_2"/>
    <property type="match status" value="1"/>
</dbReference>
<comment type="similarity">
    <text evidence="2">Belongs to the class-I pyridine nucleotide-disulfide oxidoreductase family.</text>
</comment>
<evidence type="ECO:0000256" key="6">
    <source>
        <dbReference type="ARBA" id="ARBA00023027"/>
    </source>
</evidence>
<evidence type="ECO:0000313" key="11">
    <source>
        <dbReference type="EMBL" id="ETX07996.1"/>
    </source>
</evidence>
<protein>
    <recommendedName>
        <fullName evidence="9">Dihydrolipoamide dehydrogenase</fullName>
    </recommendedName>
</protein>
<dbReference type="GO" id="GO:0004148">
    <property type="term" value="F:dihydrolipoyl dehydrogenase (NADH) activity"/>
    <property type="evidence" value="ECO:0007669"/>
    <property type="project" value="TreeGrafter"/>
</dbReference>
<evidence type="ECO:0000256" key="5">
    <source>
        <dbReference type="ARBA" id="ARBA00023002"/>
    </source>
</evidence>
<evidence type="ECO:0000256" key="4">
    <source>
        <dbReference type="ARBA" id="ARBA00022827"/>
    </source>
</evidence>
<dbReference type="HOGENOM" id="CLU_016755_4_0_7"/>
<dbReference type="InterPro" id="IPR023753">
    <property type="entry name" value="FAD/NAD-binding_dom"/>
</dbReference>
<dbReference type="AlphaFoldDB" id="W4MDI8"/>
<name>W4MDI8_9BACT</name>
<accession>W4MDI8</accession>
<organism evidence="11 12">
    <name type="scientific">Candidatus Entotheonella gemina</name>
    <dbReference type="NCBI Taxonomy" id="1429439"/>
    <lineage>
        <taxon>Bacteria</taxon>
        <taxon>Pseudomonadati</taxon>
        <taxon>Nitrospinota/Tectimicrobiota group</taxon>
        <taxon>Candidatus Tectimicrobiota</taxon>
        <taxon>Candidatus Entotheonellia</taxon>
        <taxon>Candidatus Entotheonellales</taxon>
        <taxon>Candidatus Entotheonellaceae</taxon>
        <taxon>Candidatus Entotheonella</taxon>
    </lineage>
</organism>
<dbReference type="PANTHER" id="PTHR22912:SF217">
    <property type="entry name" value="DIHYDROLIPOYL DEHYDROGENASE"/>
    <property type="match status" value="1"/>
</dbReference>
<dbReference type="Proteomes" id="UP000019140">
    <property type="component" value="Unassembled WGS sequence"/>
</dbReference>
<dbReference type="InterPro" id="IPR050151">
    <property type="entry name" value="Class-I_Pyr_Nuc-Dis_Oxidored"/>
</dbReference>